<dbReference type="GO" id="GO:0016787">
    <property type="term" value="F:hydrolase activity"/>
    <property type="evidence" value="ECO:0007669"/>
    <property type="project" value="UniProtKB-KW"/>
</dbReference>
<protein>
    <submittedName>
        <fullName evidence="9">Phosphatase PAP2 family protein</fullName>
    </submittedName>
</protein>
<name>A0A7C2ZFI4_9AQUI</name>
<keyword evidence="2" id="KW-1003">Cell membrane</keyword>
<evidence type="ECO:0000259" key="8">
    <source>
        <dbReference type="SMART" id="SM00014"/>
    </source>
</evidence>
<evidence type="ECO:0000256" key="4">
    <source>
        <dbReference type="ARBA" id="ARBA00022801"/>
    </source>
</evidence>
<evidence type="ECO:0000256" key="7">
    <source>
        <dbReference type="SAM" id="Phobius"/>
    </source>
</evidence>
<feature type="transmembrane region" description="Helical" evidence="7">
    <location>
        <begin position="57"/>
        <end position="76"/>
    </location>
</feature>
<comment type="caution">
    <text evidence="9">The sequence shown here is derived from an EMBL/GenBank/DDBJ whole genome shotgun (WGS) entry which is preliminary data.</text>
</comment>
<evidence type="ECO:0000256" key="1">
    <source>
        <dbReference type="ARBA" id="ARBA00004651"/>
    </source>
</evidence>
<reference evidence="9" key="1">
    <citation type="journal article" date="2020" name="mSystems">
        <title>Genome- and Community-Level Interaction Insights into Carbon Utilization and Element Cycling Functions of Hydrothermarchaeota in Hydrothermal Sediment.</title>
        <authorList>
            <person name="Zhou Z."/>
            <person name="Liu Y."/>
            <person name="Xu W."/>
            <person name="Pan J."/>
            <person name="Luo Z.H."/>
            <person name="Li M."/>
        </authorList>
    </citation>
    <scope>NUCLEOTIDE SEQUENCE [LARGE SCALE GENOMIC DNA]</scope>
    <source>
        <strain evidence="9">SpSt-132</strain>
    </source>
</reference>
<organism evidence="9">
    <name type="scientific">Hydrogenobacter sp</name>
    <dbReference type="NCBI Taxonomy" id="2152829"/>
    <lineage>
        <taxon>Bacteria</taxon>
        <taxon>Pseudomonadati</taxon>
        <taxon>Aquificota</taxon>
        <taxon>Aquificia</taxon>
        <taxon>Aquificales</taxon>
        <taxon>Aquificaceae</taxon>
        <taxon>Hydrogenobacter</taxon>
    </lineage>
</organism>
<dbReference type="AlphaFoldDB" id="A0A7C2ZFI4"/>
<proteinExistence type="predicted"/>
<dbReference type="Gene3D" id="1.20.144.10">
    <property type="entry name" value="Phosphatidic acid phosphatase type 2/haloperoxidase"/>
    <property type="match status" value="1"/>
</dbReference>
<dbReference type="PANTHER" id="PTHR14969">
    <property type="entry name" value="SPHINGOSINE-1-PHOSPHATE PHOSPHOHYDROLASE"/>
    <property type="match status" value="1"/>
</dbReference>
<dbReference type="GO" id="GO:0005886">
    <property type="term" value="C:plasma membrane"/>
    <property type="evidence" value="ECO:0007669"/>
    <property type="project" value="UniProtKB-SubCell"/>
</dbReference>
<feature type="transmembrane region" description="Helical" evidence="7">
    <location>
        <begin position="30"/>
        <end position="50"/>
    </location>
</feature>
<comment type="subcellular location">
    <subcellularLocation>
        <location evidence="1">Cell membrane</location>
        <topology evidence="1">Multi-pass membrane protein</topology>
    </subcellularLocation>
</comment>
<dbReference type="InterPro" id="IPR000326">
    <property type="entry name" value="PAP2/HPO"/>
</dbReference>
<gene>
    <name evidence="9" type="ORF">ENO47_07805</name>
</gene>
<keyword evidence="6 7" id="KW-0472">Membrane</keyword>
<dbReference type="SUPFAM" id="SSF48317">
    <property type="entry name" value="Acid phosphatase/Vanadium-dependent haloperoxidase"/>
    <property type="match status" value="1"/>
</dbReference>
<evidence type="ECO:0000313" key="9">
    <source>
        <dbReference type="EMBL" id="HEW46550.1"/>
    </source>
</evidence>
<feature type="domain" description="Phosphatidic acid phosphatase type 2/haloperoxidase" evidence="8">
    <location>
        <begin position="56"/>
        <end position="163"/>
    </location>
</feature>
<dbReference type="SMART" id="SM00014">
    <property type="entry name" value="acidPPc"/>
    <property type="match status" value="1"/>
</dbReference>
<sequence>MNVENFSLNIELFYLINHTRHPLLDEFFRYFYVFGKGYILIPIVLYLAFLKREKLKPFILALALESALVHILKFAFKAPRPASMLKDVYLLEPLYHKSFPSGDTAMAFLLACFFSQGASTPIKILLFVYAFLIAYGRMYLGVHFPMDVLVGVIIGVLSCKLFTRKPAL</sequence>
<evidence type="ECO:0000256" key="6">
    <source>
        <dbReference type="ARBA" id="ARBA00023136"/>
    </source>
</evidence>
<evidence type="ECO:0000256" key="2">
    <source>
        <dbReference type="ARBA" id="ARBA00022475"/>
    </source>
</evidence>
<feature type="transmembrane region" description="Helical" evidence="7">
    <location>
        <begin position="144"/>
        <end position="163"/>
    </location>
</feature>
<keyword evidence="5 7" id="KW-1133">Transmembrane helix</keyword>
<evidence type="ECO:0000256" key="3">
    <source>
        <dbReference type="ARBA" id="ARBA00022692"/>
    </source>
</evidence>
<dbReference type="Pfam" id="PF01569">
    <property type="entry name" value="PAP2"/>
    <property type="match status" value="1"/>
</dbReference>
<evidence type="ECO:0000256" key="5">
    <source>
        <dbReference type="ARBA" id="ARBA00022989"/>
    </source>
</evidence>
<dbReference type="InterPro" id="IPR036938">
    <property type="entry name" value="PAP2/HPO_sf"/>
</dbReference>
<keyword evidence="3 7" id="KW-0812">Transmembrane</keyword>
<keyword evidence="4" id="KW-0378">Hydrolase</keyword>
<dbReference type="EMBL" id="DSFP01000067">
    <property type="protein sequence ID" value="HEW46550.1"/>
    <property type="molecule type" value="Genomic_DNA"/>
</dbReference>
<accession>A0A7C2ZFI4</accession>
<dbReference type="CDD" id="cd01610">
    <property type="entry name" value="PAP2_like"/>
    <property type="match status" value="1"/>
</dbReference>
<dbReference type="PANTHER" id="PTHR14969:SF62">
    <property type="entry name" value="DECAPRENYLPHOSPHORYL-5-PHOSPHORIBOSE PHOSPHATASE RV3807C-RELATED"/>
    <property type="match status" value="1"/>
</dbReference>
<feature type="transmembrane region" description="Helical" evidence="7">
    <location>
        <begin position="105"/>
        <end position="132"/>
    </location>
</feature>